<evidence type="ECO:0000259" key="2">
    <source>
        <dbReference type="SMART" id="SM00852"/>
    </source>
</evidence>
<name>A0A1M6V5M4_9FIRM</name>
<keyword evidence="1" id="KW-0460">Magnesium</keyword>
<dbReference type="EMBL" id="FRAH01000044">
    <property type="protein sequence ID" value="SHK76763.1"/>
    <property type="molecule type" value="Genomic_DNA"/>
</dbReference>
<keyword evidence="1" id="KW-0479">Metal-binding</keyword>
<dbReference type="InterPro" id="IPR036425">
    <property type="entry name" value="MoaB/Mog-like_dom_sf"/>
</dbReference>
<dbReference type="SUPFAM" id="SSF53218">
    <property type="entry name" value="Molybdenum cofactor biosynthesis proteins"/>
    <property type="match status" value="1"/>
</dbReference>
<keyword evidence="3" id="KW-0548">Nucleotidyltransferase</keyword>
<dbReference type="GO" id="GO:0005829">
    <property type="term" value="C:cytosol"/>
    <property type="evidence" value="ECO:0007669"/>
    <property type="project" value="TreeGrafter"/>
</dbReference>
<keyword evidence="1" id="KW-0500">Molybdenum</keyword>
<evidence type="ECO:0000256" key="1">
    <source>
        <dbReference type="RuleBase" id="RU365090"/>
    </source>
</evidence>
<sequence length="340" mass="36814">MEKVRVEDAVGMVLCHDITEIVPGKFKGRAFAKGHVIQEEDIEKLLDLGKRHIYVWDLSKGYVHENDAALRMVQAAAGENIVFSEVKEGKIELRAACDGVLKINLDTLYAVNSDDEICFATIHGNKQVTKGKLLAATRVIPLAVKEEVLERFEKACKESKTPLVEVKPFRPAKIGVVTTGSEIVSGRIADQFGPVLEKKAAEVGATIMGQVFPGDEPEAITQAILDFLAQGADMVQVTGGMSVDPDDMTPSAIRACADEVVTYGTPVLPGAMFMLAYVQGKPVVGLPGCVMYAKRTVFDLAVPRLLTGEKLTRRDFVLMAHGGQCQNCPVCTYPDCGFGQ</sequence>
<comment type="catalytic activity">
    <reaction evidence="1">
        <text>adenylyl-molybdopterin + molybdate = Mo-molybdopterin + AMP + H(+)</text>
        <dbReference type="Rhea" id="RHEA:35047"/>
        <dbReference type="ChEBI" id="CHEBI:15378"/>
        <dbReference type="ChEBI" id="CHEBI:36264"/>
        <dbReference type="ChEBI" id="CHEBI:62727"/>
        <dbReference type="ChEBI" id="CHEBI:71302"/>
        <dbReference type="ChEBI" id="CHEBI:456215"/>
    </reaction>
</comment>
<evidence type="ECO:0000313" key="3">
    <source>
        <dbReference type="EMBL" id="SHK76763.1"/>
    </source>
</evidence>
<dbReference type="Gene3D" id="3.40.980.10">
    <property type="entry name" value="MoaB/Mog-like domain"/>
    <property type="match status" value="1"/>
</dbReference>
<comment type="function">
    <text evidence="1">Catalyzes the insertion of molybdate into adenylated molybdopterin with the concomitant release of AMP.</text>
</comment>
<dbReference type="AlphaFoldDB" id="A0A1M6V5M4"/>
<keyword evidence="1 3" id="KW-0808">Transferase</keyword>
<dbReference type="InterPro" id="IPR038987">
    <property type="entry name" value="MoeA-like"/>
</dbReference>
<dbReference type="PANTHER" id="PTHR10192:SF28">
    <property type="entry name" value="MOLYBDOPTERIN MOLYBDENUMTRANSFERASE"/>
    <property type="match status" value="1"/>
</dbReference>
<dbReference type="Proteomes" id="UP000183975">
    <property type="component" value="Unassembled WGS sequence"/>
</dbReference>
<reference evidence="3 4" key="1">
    <citation type="submission" date="2016-11" db="EMBL/GenBank/DDBJ databases">
        <authorList>
            <person name="Jaros S."/>
            <person name="Januszkiewicz K."/>
            <person name="Wedrychowicz H."/>
        </authorList>
    </citation>
    <scope>NUCLEOTIDE SEQUENCE [LARGE SCALE GENOMIC DNA]</scope>
    <source>
        <strain evidence="3 4">DSM 14214</strain>
    </source>
</reference>
<dbReference type="GO" id="GO:0061599">
    <property type="term" value="F:molybdopterin molybdotransferase activity"/>
    <property type="evidence" value="ECO:0007669"/>
    <property type="project" value="UniProtKB-UniRule"/>
</dbReference>
<keyword evidence="1" id="KW-0501">Molybdenum cofactor biosynthesis</keyword>
<dbReference type="OrthoDB" id="9767940at2"/>
<dbReference type="GO" id="GO:0006777">
    <property type="term" value="P:Mo-molybdopterin cofactor biosynthetic process"/>
    <property type="evidence" value="ECO:0007669"/>
    <property type="project" value="UniProtKB-UniRule"/>
</dbReference>
<protein>
    <recommendedName>
        <fullName evidence="1">Molybdopterin molybdenumtransferase</fullName>
        <ecNumber evidence="1">2.10.1.1</ecNumber>
    </recommendedName>
</protein>
<comment type="cofactor">
    <cofactor evidence="1">
        <name>Mg(2+)</name>
        <dbReference type="ChEBI" id="CHEBI:18420"/>
    </cofactor>
</comment>
<dbReference type="EC" id="2.10.1.1" evidence="1"/>
<dbReference type="GO" id="GO:0046872">
    <property type="term" value="F:metal ion binding"/>
    <property type="evidence" value="ECO:0007669"/>
    <property type="project" value="UniProtKB-UniRule"/>
</dbReference>
<dbReference type="UniPathway" id="UPA00344"/>
<dbReference type="Pfam" id="PF00994">
    <property type="entry name" value="MoCF_biosynth"/>
    <property type="match status" value="1"/>
</dbReference>
<dbReference type="RefSeq" id="WP_072851950.1">
    <property type="nucleotide sequence ID" value="NZ_FRAH01000044.1"/>
</dbReference>
<organism evidence="3 4">
    <name type="scientific">Anaerotignum lactatifermentans DSM 14214</name>
    <dbReference type="NCBI Taxonomy" id="1121323"/>
    <lineage>
        <taxon>Bacteria</taxon>
        <taxon>Bacillati</taxon>
        <taxon>Bacillota</taxon>
        <taxon>Clostridia</taxon>
        <taxon>Lachnospirales</taxon>
        <taxon>Anaerotignaceae</taxon>
        <taxon>Anaerotignum</taxon>
    </lineage>
</organism>
<comment type="pathway">
    <text evidence="1">Cofactor biosynthesis; molybdopterin biosynthesis.</text>
</comment>
<accession>A0A1M6V5M4</accession>
<comment type="similarity">
    <text evidence="1">Belongs to the MoeA family.</text>
</comment>
<dbReference type="SMART" id="SM00852">
    <property type="entry name" value="MoCF_biosynth"/>
    <property type="match status" value="1"/>
</dbReference>
<dbReference type="CDD" id="cd03522">
    <property type="entry name" value="MoeA_like"/>
    <property type="match status" value="1"/>
</dbReference>
<keyword evidence="4" id="KW-1185">Reference proteome</keyword>
<dbReference type="GO" id="GO:0016779">
    <property type="term" value="F:nucleotidyltransferase activity"/>
    <property type="evidence" value="ECO:0007669"/>
    <property type="project" value="UniProtKB-KW"/>
</dbReference>
<evidence type="ECO:0000313" key="4">
    <source>
        <dbReference type="Proteomes" id="UP000183975"/>
    </source>
</evidence>
<gene>
    <name evidence="3" type="ORF">SAMN02745138_02310</name>
</gene>
<dbReference type="PANTHER" id="PTHR10192">
    <property type="entry name" value="MOLYBDOPTERIN BIOSYNTHESIS PROTEIN"/>
    <property type="match status" value="1"/>
</dbReference>
<proteinExistence type="inferred from homology"/>
<dbReference type="InterPro" id="IPR001453">
    <property type="entry name" value="MoaB/Mog_dom"/>
</dbReference>
<feature type="domain" description="MoaB/Mog" evidence="2">
    <location>
        <begin position="175"/>
        <end position="307"/>
    </location>
</feature>